<keyword evidence="7" id="KW-0254">Endocytosis</keyword>
<evidence type="ECO:0000256" key="8">
    <source>
        <dbReference type="ARBA" id="ARBA00022673"/>
    </source>
</evidence>
<dbReference type="EMBL" id="JASPKY010000125">
    <property type="protein sequence ID" value="KAK9731853.1"/>
    <property type="molecule type" value="Genomic_DNA"/>
</dbReference>
<evidence type="ECO:0000256" key="16">
    <source>
        <dbReference type="ARBA" id="ARBA00023303"/>
    </source>
</evidence>
<keyword evidence="14 20" id="KW-0472">Membrane</keyword>
<dbReference type="GO" id="GO:0005768">
    <property type="term" value="C:endosome"/>
    <property type="evidence" value="ECO:0007669"/>
    <property type="project" value="UniProtKB-SubCell"/>
</dbReference>
<comment type="similarity">
    <text evidence="3">Belongs to the calcium channel flower family.</text>
</comment>
<keyword evidence="6" id="KW-0109">Calcium transport</keyword>
<keyword evidence="16" id="KW-0407">Ion channel</keyword>
<evidence type="ECO:0000256" key="13">
    <source>
        <dbReference type="ARBA" id="ARBA00023065"/>
    </source>
</evidence>
<sequence length="250" mass="27080">MSFSDKLASLMARPGQDPNAKDDVPWWMRYAGRGLGTVGSIIAIIFGLANCLGIITINIDCLISGMWQMVAGFLVLCCEAPCCCMFIDYVQNLSEWVDRRPYWNKALAYVVLAIPAVILCPGISSIFGSGLIFTTGVIYGMMALGRKASAEEMRSAAAADKSGAAATPQPNTNMRSNLVANAQPVSFTGAPVFDSNSVSFQRRYYDLYKALGVSYKRNHIKYGPASIFNCILSDAANSNNRLFVPPLLSV</sequence>
<evidence type="ECO:0000256" key="2">
    <source>
        <dbReference type="ARBA" id="ARBA00004644"/>
    </source>
</evidence>
<evidence type="ECO:0000256" key="11">
    <source>
        <dbReference type="ARBA" id="ARBA00022837"/>
    </source>
</evidence>
<evidence type="ECO:0000256" key="4">
    <source>
        <dbReference type="ARBA" id="ARBA00016120"/>
    </source>
</evidence>
<organism evidence="21 22">
    <name type="scientific">Popillia japonica</name>
    <name type="common">Japanese beetle</name>
    <dbReference type="NCBI Taxonomy" id="7064"/>
    <lineage>
        <taxon>Eukaryota</taxon>
        <taxon>Metazoa</taxon>
        <taxon>Ecdysozoa</taxon>
        <taxon>Arthropoda</taxon>
        <taxon>Hexapoda</taxon>
        <taxon>Insecta</taxon>
        <taxon>Pterygota</taxon>
        <taxon>Neoptera</taxon>
        <taxon>Endopterygota</taxon>
        <taxon>Coleoptera</taxon>
        <taxon>Polyphaga</taxon>
        <taxon>Scarabaeiformia</taxon>
        <taxon>Scarabaeidae</taxon>
        <taxon>Rutelinae</taxon>
        <taxon>Popillia</taxon>
    </lineage>
</organism>
<keyword evidence="17" id="KW-0968">Cytoplasmic vesicle</keyword>
<comment type="subcellular location">
    <subcellularLocation>
        <location evidence="2">Cytoplasmic vesicle</location>
        <location evidence="2">Secretory vesicle</location>
        <location evidence="2">Synaptic vesicle membrane</location>
        <topology evidence="2">Multi-pass membrane protein</topology>
    </subcellularLocation>
    <subcellularLocation>
        <location evidence="1">Endosome</location>
    </subcellularLocation>
    <subcellularLocation>
        <location evidence="18">Presynaptic cell membrane</location>
    </subcellularLocation>
</comment>
<gene>
    <name evidence="21" type="ORF">QE152_g13300</name>
</gene>
<dbReference type="Pfam" id="PF10233">
    <property type="entry name" value="Cg6151-P"/>
    <property type="match status" value="1"/>
</dbReference>
<dbReference type="PANTHER" id="PTHR13314">
    <property type="entry name" value="CALCIUM CHANNEL FLOWER HOMOLOG"/>
    <property type="match status" value="1"/>
</dbReference>
<feature type="transmembrane region" description="Helical" evidence="20">
    <location>
        <begin position="102"/>
        <end position="119"/>
    </location>
</feature>
<dbReference type="GO" id="GO:0006897">
    <property type="term" value="P:endocytosis"/>
    <property type="evidence" value="ECO:0007669"/>
    <property type="project" value="UniProtKB-KW"/>
</dbReference>
<feature type="transmembrane region" description="Helical" evidence="20">
    <location>
        <begin position="65"/>
        <end position="90"/>
    </location>
</feature>
<dbReference type="PANTHER" id="PTHR13314:SF2">
    <property type="entry name" value="CALCIUM CHANNEL FLOWER HOMOLOG"/>
    <property type="match status" value="1"/>
</dbReference>
<evidence type="ECO:0000256" key="18">
    <source>
        <dbReference type="ARBA" id="ARBA00034111"/>
    </source>
</evidence>
<accession>A0AAW1LCH6</accession>
<feature type="transmembrane region" description="Helical" evidence="20">
    <location>
        <begin position="35"/>
        <end position="59"/>
    </location>
</feature>
<keyword evidence="9 20" id="KW-0812">Transmembrane</keyword>
<keyword evidence="12 20" id="KW-1133">Transmembrane helix</keyword>
<dbReference type="AlphaFoldDB" id="A0AAW1LCH6"/>
<proteinExistence type="inferred from homology"/>
<evidence type="ECO:0000256" key="5">
    <source>
        <dbReference type="ARBA" id="ARBA00022448"/>
    </source>
</evidence>
<evidence type="ECO:0000256" key="7">
    <source>
        <dbReference type="ARBA" id="ARBA00022583"/>
    </source>
</evidence>
<keyword evidence="8" id="KW-0107">Calcium channel</keyword>
<keyword evidence="22" id="KW-1185">Reference proteome</keyword>
<dbReference type="Proteomes" id="UP001458880">
    <property type="component" value="Unassembled WGS sequence"/>
</dbReference>
<protein>
    <recommendedName>
        <fullName evidence="4">Calcium channel flower</fullName>
    </recommendedName>
</protein>
<keyword evidence="10" id="KW-0967">Endosome</keyword>
<keyword evidence="13" id="KW-0406">Ion transport</keyword>
<keyword evidence="15" id="KW-0966">Cell projection</keyword>
<comment type="caution">
    <text evidence="21">The sequence shown here is derived from an EMBL/GenBank/DDBJ whole genome shotgun (WGS) entry which is preliminary data.</text>
</comment>
<evidence type="ECO:0000256" key="14">
    <source>
        <dbReference type="ARBA" id="ARBA00023136"/>
    </source>
</evidence>
<evidence type="ECO:0000256" key="9">
    <source>
        <dbReference type="ARBA" id="ARBA00022692"/>
    </source>
</evidence>
<evidence type="ECO:0000256" key="10">
    <source>
        <dbReference type="ARBA" id="ARBA00022753"/>
    </source>
</evidence>
<dbReference type="EMBL" id="JASPKY010000125">
    <property type="protein sequence ID" value="KAK9731854.1"/>
    <property type="molecule type" value="Genomic_DNA"/>
</dbReference>
<keyword evidence="5" id="KW-0813">Transport</keyword>
<evidence type="ECO:0000256" key="12">
    <source>
        <dbReference type="ARBA" id="ARBA00022989"/>
    </source>
</evidence>
<dbReference type="GO" id="GO:0030672">
    <property type="term" value="C:synaptic vesicle membrane"/>
    <property type="evidence" value="ECO:0007669"/>
    <property type="project" value="UniProtKB-SubCell"/>
</dbReference>
<dbReference type="SMART" id="SM01077">
    <property type="entry name" value="Cg6151-P"/>
    <property type="match status" value="1"/>
</dbReference>
<evidence type="ECO:0000313" key="21">
    <source>
        <dbReference type="EMBL" id="KAK9731853.1"/>
    </source>
</evidence>
<name>A0AAW1LCH6_POPJA</name>
<keyword evidence="11" id="KW-0106">Calcium</keyword>
<evidence type="ECO:0000256" key="19">
    <source>
        <dbReference type="ARBA" id="ARBA00046506"/>
    </source>
</evidence>
<evidence type="ECO:0000256" key="3">
    <source>
        <dbReference type="ARBA" id="ARBA00010023"/>
    </source>
</evidence>
<evidence type="ECO:0000256" key="15">
    <source>
        <dbReference type="ARBA" id="ARBA00023273"/>
    </source>
</evidence>
<reference evidence="21" key="1">
    <citation type="submission" date="2023-05" db="EMBL/GenBank/DDBJ databases">
        <authorList>
            <person name="Nardi F."/>
            <person name="Carapelli A."/>
            <person name="Cucini C."/>
        </authorList>
    </citation>
    <scope>NUCLEOTIDE SEQUENCE</scope>
    <source>
        <strain evidence="21">DMR45628</strain>
        <tissue evidence="21">Testes</tissue>
    </source>
</reference>
<reference evidence="21 22" key="2">
    <citation type="journal article" date="2024" name="BMC Genomics">
        <title>De novo assembly and annotation of Popillia japonica's genome with initial clues to its potential as an invasive pest.</title>
        <authorList>
            <person name="Cucini C."/>
            <person name="Boschi S."/>
            <person name="Funari R."/>
            <person name="Cardaioli E."/>
            <person name="Iannotti N."/>
            <person name="Marturano G."/>
            <person name="Paoli F."/>
            <person name="Bruttini M."/>
            <person name="Carapelli A."/>
            <person name="Frati F."/>
            <person name="Nardi F."/>
        </authorList>
    </citation>
    <scope>NUCLEOTIDE SEQUENCE [LARGE SCALE GENOMIC DNA]</scope>
    <source>
        <strain evidence="21">DMR45628</strain>
    </source>
</reference>
<evidence type="ECO:0000256" key="20">
    <source>
        <dbReference type="SAM" id="Phobius"/>
    </source>
</evidence>
<evidence type="ECO:0000256" key="17">
    <source>
        <dbReference type="ARBA" id="ARBA00023329"/>
    </source>
</evidence>
<dbReference type="GO" id="GO:0005262">
    <property type="term" value="F:calcium channel activity"/>
    <property type="evidence" value="ECO:0007669"/>
    <property type="project" value="UniProtKB-KW"/>
</dbReference>
<comment type="subunit">
    <text evidence="19">Homomultimer. Associates with the dally/ magu complex.</text>
</comment>
<dbReference type="GO" id="GO:0042734">
    <property type="term" value="C:presynaptic membrane"/>
    <property type="evidence" value="ECO:0007669"/>
    <property type="project" value="UniProtKB-SubCell"/>
</dbReference>
<evidence type="ECO:0000313" key="22">
    <source>
        <dbReference type="Proteomes" id="UP001458880"/>
    </source>
</evidence>
<evidence type="ECO:0000256" key="1">
    <source>
        <dbReference type="ARBA" id="ARBA00004177"/>
    </source>
</evidence>
<dbReference type="InterPro" id="IPR019365">
    <property type="entry name" value="TVP18/Ca-channel_flower"/>
</dbReference>
<evidence type="ECO:0000256" key="6">
    <source>
        <dbReference type="ARBA" id="ARBA00022568"/>
    </source>
</evidence>